<reference evidence="3 4" key="1">
    <citation type="submission" date="2016-11" db="EMBL/GenBank/DDBJ databases">
        <authorList>
            <person name="Jaros S."/>
            <person name="Januszkiewicz K."/>
            <person name="Wedrychowicz H."/>
        </authorList>
    </citation>
    <scope>NUCLEOTIDE SEQUENCE [LARGE SCALE GENOMIC DNA]</scope>
    <source>
        <strain evidence="3 4">DSM 18231</strain>
    </source>
</reference>
<feature type="chain" id="PRO_5009913807" evidence="2">
    <location>
        <begin position="21"/>
        <end position="96"/>
    </location>
</feature>
<dbReference type="Proteomes" id="UP000184000">
    <property type="component" value="Unassembled WGS sequence"/>
</dbReference>
<evidence type="ECO:0000256" key="1">
    <source>
        <dbReference type="SAM" id="MobiDB-lite"/>
    </source>
</evidence>
<organism evidence="3 4">
    <name type="scientific">Stutzerimonas xanthomarina DSM 18231</name>
    <dbReference type="NCBI Taxonomy" id="1403346"/>
    <lineage>
        <taxon>Bacteria</taxon>
        <taxon>Pseudomonadati</taxon>
        <taxon>Pseudomonadota</taxon>
        <taxon>Gammaproteobacteria</taxon>
        <taxon>Pseudomonadales</taxon>
        <taxon>Pseudomonadaceae</taxon>
        <taxon>Stutzerimonas</taxon>
    </lineage>
</organism>
<protein>
    <submittedName>
        <fullName evidence="3">Uncharacterized protein</fullName>
    </submittedName>
</protein>
<proteinExistence type="predicted"/>
<evidence type="ECO:0000313" key="4">
    <source>
        <dbReference type="Proteomes" id="UP000184000"/>
    </source>
</evidence>
<dbReference type="RefSeq" id="WP_073302737.1">
    <property type="nucleotide sequence ID" value="NZ_FQXA01000007.1"/>
</dbReference>
<dbReference type="EMBL" id="FQXA01000007">
    <property type="protein sequence ID" value="SHH43517.1"/>
    <property type="molecule type" value="Genomic_DNA"/>
</dbReference>
<gene>
    <name evidence="3" type="ORF">SAMN02744645_3667</name>
</gene>
<feature type="compositionally biased region" description="Basic and acidic residues" evidence="1">
    <location>
        <begin position="27"/>
        <end position="45"/>
    </location>
</feature>
<feature type="compositionally biased region" description="Pro residues" evidence="1">
    <location>
        <begin position="56"/>
        <end position="71"/>
    </location>
</feature>
<sequence>MAIRIWLFVSILITTPLAIAGGTGPTHPEKAREHPLDSREPRQDVIENGDDSQAQPRPPTLEAPPEVPPVTPVERPSTPARPDSPSNESGDPASAS</sequence>
<accession>A0A1M5SYB5</accession>
<feature type="region of interest" description="Disordered" evidence="1">
    <location>
        <begin position="17"/>
        <end position="96"/>
    </location>
</feature>
<keyword evidence="2" id="KW-0732">Signal</keyword>
<dbReference type="GeneID" id="98636506"/>
<feature type="compositionally biased region" description="Polar residues" evidence="1">
    <location>
        <begin position="84"/>
        <end position="96"/>
    </location>
</feature>
<dbReference type="AlphaFoldDB" id="A0A1M5SYB5"/>
<name>A0A1M5SYB5_9GAMM</name>
<evidence type="ECO:0000256" key="2">
    <source>
        <dbReference type="SAM" id="SignalP"/>
    </source>
</evidence>
<feature type="signal peptide" evidence="2">
    <location>
        <begin position="1"/>
        <end position="20"/>
    </location>
</feature>
<evidence type="ECO:0000313" key="3">
    <source>
        <dbReference type="EMBL" id="SHH43517.1"/>
    </source>
</evidence>